<dbReference type="Pfam" id="PF22466">
    <property type="entry name" value="PSF3_N"/>
    <property type="match status" value="1"/>
</dbReference>
<dbReference type="InterPro" id="IPR010492">
    <property type="entry name" value="GINS_Psf3"/>
</dbReference>
<evidence type="ECO:0000313" key="4">
    <source>
        <dbReference type="Proteomes" id="UP000812966"/>
    </source>
</evidence>
<dbReference type="CDD" id="cd21693">
    <property type="entry name" value="GINS_B_Psf3"/>
    <property type="match status" value="1"/>
</dbReference>
<protein>
    <recommendedName>
        <fullName evidence="1">DNA replication complex GINS protein PSF3</fullName>
    </recommendedName>
</protein>
<reference evidence="3" key="1">
    <citation type="submission" date="2020-04" db="EMBL/GenBank/DDBJ databases">
        <title>Analysis of mating type loci in Filobasidium floriforme.</title>
        <authorList>
            <person name="Nowrousian M."/>
        </authorList>
    </citation>
    <scope>NUCLEOTIDE SEQUENCE</scope>
    <source>
        <strain evidence="3">CBS 6242</strain>
    </source>
</reference>
<dbReference type="AlphaFoldDB" id="A0A8K0NS63"/>
<keyword evidence="1" id="KW-0539">Nucleus</keyword>
<gene>
    <name evidence="3" type="ORF">FFLO_02069</name>
</gene>
<proteinExistence type="inferred from homology"/>
<dbReference type="InterPro" id="IPR055221">
    <property type="entry name" value="PSF3_N"/>
</dbReference>
<comment type="caution">
    <text evidence="3">The sequence shown here is derived from an EMBL/GenBank/DDBJ whole genome shotgun (WGS) entry which is preliminary data.</text>
</comment>
<comment type="function">
    <text evidence="1">The GINS complex plays an essential role in the initiation of DNA replication.</text>
</comment>
<feature type="domain" description="DNA replication complex GINS protein PSF3 N-terminal" evidence="2">
    <location>
        <begin position="6"/>
        <end position="57"/>
    </location>
</feature>
<keyword evidence="4" id="KW-1185">Reference proteome</keyword>
<keyword evidence="1" id="KW-0235">DNA replication</keyword>
<dbReference type="InterPro" id="IPR038437">
    <property type="entry name" value="GINS_Psf3_sf"/>
</dbReference>
<evidence type="ECO:0000256" key="1">
    <source>
        <dbReference type="RuleBase" id="RU367161"/>
    </source>
</evidence>
<comment type="subunit">
    <text evidence="1">Component of the GINS complex.</text>
</comment>
<dbReference type="Proteomes" id="UP000812966">
    <property type="component" value="Unassembled WGS sequence"/>
</dbReference>
<dbReference type="CDD" id="cd11713">
    <property type="entry name" value="GINS_A_psf3"/>
    <property type="match status" value="1"/>
</dbReference>
<dbReference type="GO" id="GO:1902975">
    <property type="term" value="P:mitotic DNA replication initiation"/>
    <property type="evidence" value="ECO:0007669"/>
    <property type="project" value="TreeGrafter"/>
</dbReference>
<organism evidence="3 4">
    <name type="scientific">Filobasidium floriforme</name>
    <dbReference type="NCBI Taxonomy" id="5210"/>
    <lineage>
        <taxon>Eukaryota</taxon>
        <taxon>Fungi</taxon>
        <taxon>Dikarya</taxon>
        <taxon>Basidiomycota</taxon>
        <taxon>Agaricomycotina</taxon>
        <taxon>Tremellomycetes</taxon>
        <taxon>Filobasidiales</taxon>
        <taxon>Filobasidiaceae</taxon>
        <taxon>Filobasidium</taxon>
    </lineage>
</organism>
<dbReference type="PANTHER" id="PTHR22768:SF0">
    <property type="entry name" value="DNA REPLICATION COMPLEX GINS PROTEIN PSF3"/>
    <property type="match status" value="1"/>
</dbReference>
<dbReference type="GO" id="GO:0000811">
    <property type="term" value="C:GINS complex"/>
    <property type="evidence" value="ECO:0007669"/>
    <property type="project" value="UniProtKB-UniRule"/>
</dbReference>
<dbReference type="EMBL" id="JABELV010000031">
    <property type="protein sequence ID" value="KAG7562490.1"/>
    <property type="molecule type" value="Genomic_DNA"/>
</dbReference>
<sequence length="194" mass="21381">MEEDYYSINSIIADTHKLTCTFNLDVKGLGFLEGGSEPDIKQHAKAELPFWLAHTLSANEFTSFPIPPPYSHRVRSALNASAHSVRLSSLVGTNGWWYAWGRRIAHILDDAQRKELLGTLLKAFSQRLPLLQDLAAHYGSSSASNINSGDMGSGGVTIAGEAFKEGMDAEERELFALGQGAGRKLKTWYDTPRR</sequence>
<dbReference type="SUPFAM" id="SSF160059">
    <property type="entry name" value="PriA/YqbF domain"/>
    <property type="match status" value="1"/>
</dbReference>
<dbReference type="OrthoDB" id="10251744at2759"/>
<evidence type="ECO:0000313" key="3">
    <source>
        <dbReference type="EMBL" id="KAG7562490.1"/>
    </source>
</evidence>
<evidence type="ECO:0000259" key="2">
    <source>
        <dbReference type="Pfam" id="PF22466"/>
    </source>
</evidence>
<comment type="similarity">
    <text evidence="1">Belongs to the GINS3/PSF3 family.</text>
</comment>
<dbReference type="PANTHER" id="PTHR22768">
    <property type="entry name" value="DNA REPLICATION COMPLEX GINS PROTEIN PSF3"/>
    <property type="match status" value="1"/>
</dbReference>
<dbReference type="SUPFAM" id="SSF158573">
    <property type="entry name" value="GINS helical bundle-like"/>
    <property type="match status" value="1"/>
</dbReference>
<dbReference type="InterPro" id="IPR036224">
    <property type="entry name" value="GINS_bundle-like_dom_sf"/>
</dbReference>
<accession>A0A8K0NS63</accession>
<dbReference type="Gene3D" id="1.20.58.2050">
    <property type="match status" value="1"/>
</dbReference>
<comment type="subcellular location">
    <subcellularLocation>
        <location evidence="1">Nucleus</location>
    </subcellularLocation>
</comment>
<name>A0A8K0NS63_9TREE</name>